<dbReference type="SUPFAM" id="SSF55103">
    <property type="entry name" value="FAD-linked oxidases, C-terminal domain"/>
    <property type="match status" value="1"/>
</dbReference>
<dbReference type="EC" id="1.1.2.4" evidence="7"/>
<dbReference type="SUPFAM" id="SSF56176">
    <property type="entry name" value="FAD-binding/transporter-associated domain-like"/>
    <property type="match status" value="1"/>
</dbReference>
<evidence type="ECO:0000256" key="1">
    <source>
        <dbReference type="ARBA" id="ARBA00001974"/>
    </source>
</evidence>
<evidence type="ECO:0000256" key="6">
    <source>
        <dbReference type="ARBA" id="ARBA00023002"/>
    </source>
</evidence>
<accession>A0A1H7Y5M8</accession>
<evidence type="ECO:0000256" key="7">
    <source>
        <dbReference type="ARBA" id="ARBA00038897"/>
    </source>
</evidence>
<evidence type="ECO:0000313" key="9">
    <source>
        <dbReference type="EMBL" id="SEM41440.1"/>
    </source>
</evidence>
<dbReference type="PROSITE" id="PS51387">
    <property type="entry name" value="FAD_PCMH"/>
    <property type="match status" value="1"/>
</dbReference>
<dbReference type="GO" id="GO:0071949">
    <property type="term" value="F:FAD binding"/>
    <property type="evidence" value="ECO:0007669"/>
    <property type="project" value="InterPro"/>
</dbReference>
<dbReference type="Proteomes" id="UP000198744">
    <property type="component" value="Unassembled WGS sequence"/>
</dbReference>
<dbReference type="GO" id="GO:0004458">
    <property type="term" value="F:D-lactate dehydrogenase (cytochrome) activity"/>
    <property type="evidence" value="ECO:0007669"/>
    <property type="project" value="UniProtKB-EC"/>
</dbReference>
<comment type="similarity">
    <text evidence="2">Belongs to the FAD-binding oxidoreductase/transferase type 4 family.</text>
</comment>
<dbReference type="GO" id="GO:0008720">
    <property type="term" value="F:D-lactate dehydrogenase (NAD+) activity"/>
    <property type="evidence" value="ECO:0007669"/>
    <property type="project" value="TreeGrafter"/>
</dbReference>
<dbReference type="Gene3D" id="3.30.70.2740">
    <property type="match status" value="1"/>
</dbReference>
<dbReference type="Gene3D" id="1.10.45.10">
    <property type="entry name" value="Vanillyl-alcohol Oxidase, Chain A, domain 4"/>
    <property type="match status" value="1"/>
</dbReference>
<dbReference type="PANTHER" id="PTHR11748:SF111">
    <property type="entry name" value="D-LACTATE DEHYDROGENASE, MITOCHONDRIAL-RELATED"/>
    <property type="match status" value="1"/>
</dbReference>
<dbReference type="InterPro" id="IPR006094">
    <property type="entry name" value="Oxid_FAD_bind_N"/>
</dbReference>
<evidence type="ECO:0000256" key="3">
    <source>
        <dbReference type="ARBA" id="ARBA00022630"/>
    </source>
</evidence>
<dbReference type="FunFam" id="3.30.70.2740:FF:000001">
    <property type="entry name" value="D-lactate dehydrogenase mitochondrial"/>
    <property type="match status" value="1"/>
</dbReference>
<gene>
    <name evidence="9" type="ORF">SAMN04489760_11456</name>
</gene>
<evidence type="ECO:0000256" key="2">
    <source>
        <dbReference type="ARBA" id="ARBA00008000"/>
    </source>
</evidence>
<dbReference type="FunFam" id="3.30.465.10:FF:000016">
    <property type="entry name" value="probable D-lactate dehydrogenase, mitochondrial"/>
    <property type="match status" value="1"/>
</dbReference>
<keyword evidence="3" id="KW-0285">Flavoprotein</keyword>
<dbReference type="InterPro" id="IPR036318">
    <property type="entry name" value="FAD-bd_PCMH-like_sf"/>
</dbReference>
<dbReference type="InterPro" id="IPR016169">
    <property type="entry name" value="FAD-bd_PCMH_sub2"/>
</dbReference>
<evidence type="ECO:0000259" key="8">
    <source>
        <dbReference type="PROSITE" id="PS51387"/>
    </source>
</evidence>
<dbReference type="EMBL" id="FOBS01000014">
    <property type="protein sequence ID" value="SEM41440.1"/>
    <property type="molecule type" value="Genomic_DNA"/>
</dbReference>
<proteinExistence type="inferred from homology"/>
<name>A0A1H7Y5M8_9BACT</name>
<reference evidence="9 10" key="1">
    <citation type="submission" date="2016-10" db="EMBL/GenBank/DDBJ databases">
        <authorList>
            <person name="de Groot N.N."/>
        </authorList>
    </citation>
    <scope>NUCLEOTIDE SEQUENCE [LARGE SCALE GENOMIC DNA]</scope>
    <source>
        <strain evidence="9 10">DSM 8423</strain>
    </source>
</reference>
<feature type="domain" description="FAD-binding PCMH-type" evidence="8">
    <location>
        <begin position="41"/>
        <end position="219"/>
    </location>
</feature>
<evidence type="ECO:0000313" key="10">
    <source>
        <dbReference type="Proteomes" id="UP000198744"/>
    </source>
</evidence>
<dbReference type="InterPro" id="IPR016164">
    <property type="entry name" value="FAD-linked_Oxase-like_C"/>
</dbReference>
<dbReference type="InterPro" id="IPR004113">
    <property type="entry name" value="FAD-bd_oxidored_4_C"/>
</dbReference>
<dbReference type="InterPro" id="IPR016166">
    <property type="entry name" value="FAD-bd_PCMH"/>
</dbReference>
<protein>
    <recommendedName>
        <fullName evidence="7">D-lactate dehydrogenase (cytochrome)</fullName>
        <ecNumber evidence="7">1.1.2.4</ecNumber>
    </recommendedName>
</protein>
<dbReference type="Gene3D" id="3.30.465.10">
    <property type="match status" value="1"/>
</dbReference>
<dbReference type="RefSeq" id="WP_093883653.1">
    <property type="nucleotide sequence ID" value="NZ_FOBS01000014.1"/>
</dbReference>
<dbReference type="OrthoDB" id="9811557at2"/>
<comment type="cofactor">
    <cofactor evidence="1">
        <name>FAD</name>
        <dbReference type="ChEBI" id="CHEBI:57692"/>
    </cofactor>
</comment>
<dbReference type="Pfam" id="PF02913">
    <property type="entry name" value="FAD-oxidase_C"/>
    <property type="match status" value="1"/>
</dbReference>
<sequence length="460" mass="50474">MTIGSHLKETDIDHLTRIVGRERLSRGESVRFLHSHDESFHKPCLPEVVLWPRSTDEVSRIVAHAFQQRIPVTPWGAGSSLEGNPIPVSGGIVLDLQEMNRVLAVRPEDFQVDVEAGVVYKDLNRILEAEGLFFPPDPGAAATVGGMIGNNASGIRSVKYGATRDYVMRLTAVLSDGQVIQTGSRSRKCSSGYDLCRLLTGAEGTLGIVTEATLKLMGLPAAFMAVRATFPSVDHATRAVFEIMRSGVTPGAMEFLDTDIVGVLNRDRGLSLEESPTLLMEFNGYSERGLEDEMLFVSEICRDNGCLLLDRGIGPAERKRLWEIRHLTHESIRRAHPGLKSLSMDVAVPLSRYSQMVAHIKEIVADLTAYIFGHAGDGNIHVVVMDDPENEERWARVEAAHSRVVSSALSFEGTCTGEHGIGLGKKQFMAREHGESLETMKKIKALLDPRGILNPGKMFP</sequence>
<keyword evidence="6" id="KW-0560">Oxidoreductase</keyword>
<dbReference type="PANTHER" id="PTHR11748">
    <property type="entry name" value="D-LACTATE DEHYDROGENASE"/>
    <property type="match status" value="1"/>
</dbReference>
<dbReference type="AlphaFoldDB" id="A0A1H7Y5M8"/>
<evidence type="ECO:0000256" key="4">
    <source>
        <dbReference type="ARBA" id="ARBA00022827"/>
    </source>
</evidence>
<organism evidence="9 10">
    <name type="scientific">Syntrophus gentianae</name>
    <dbReference type="NCBI Taxonomy" id="43775"/>
    <lineage>
        <taxon>Bacteria</taxon>
        <taxon>Pseudomonadati</taxon>
        <taxon>Thermodesulfobacteriota</taxon>
        <taxon>Syntrophia</taxon>
        <taxon>Syntrophales</taxon>
        <taxon>Syntrophaceae</taxon>
        <taxon>Syntrophus</taxon>
    </lineage>
</organism>
<keyword evidence="4" id="KW-0274">FAD</keyword>
<dbReference type="STRING" id="43775.SAMN04489760_11456"/>
<dbReference type="Pfam" id="PF01565">
    <property type="entry name" value="FAD_binding_4"/>
    <property type="match status" value="1"/>
</dbReference>
<dbReference type="InterPro" id="IPR016171">
    <property type="entry name" value="Vanillyl_alc_oxidase_C-sub2"/>
</dbReference>
<evidence type="ECO:0000256" key="5">
    <source>
        <dbReference type="ARBA" id="ARBA00022946"/>
    </source>
</evidence>
<dbReference type="GO" id="GO:1903457">
    <property type="term" value="P:lactate catabolic process"/>
    <property type="evidence" value="ECO:0007669"/>
    <property type="project" value="TreeGrafter"/>
</dbReference>
<dbReference type="FunFam" id="1.10.45.10:FF:000001">
    <property type="entry name" value="D-lactate dehydrogenase mitochondrial"/>
    <property type="match status" value="1"/>
</dbReference>
<keyword evidence="5" id="KW-0809">Transit peptide</keyword>
<keyword evidence="10" id="KW-1185">Reference proteome</keyword>